<comment type="caution">
    <text evidence="10">The sequence shown here is derived from an EMBL/GenBank/DDBJ whole genome shotgun (WGS) entry which is preliminary data.</text>
</comment>
<organism evidence="10 11">
    <name type="scientific">Lysinibacillus fusiformis</name>
    <dbReference type="NCBI Taxonomy" id="28031"/>
    <lineage>
        <taxon>Bacteria</taxon>
        <taxon>Bacillati</taxon>
        <taxon>Bacillota</taxon>
        <taxon>Bacilli</taxon>
        <taxon>Bacillales</taxon>
        <taxon>Bacillaceae</taxon>
        <taxon>Lysinibacillus</taxon>
    </lineage>
</organism>
<dbReference type="CDD" id="cd16393">
    <property type="entry name" value="SPO0J_N"/>
    <property type="match status" value="1"/>
</dbReference>
<dbReference type="EMBL" id="FOEL01000010">
    <property type="protein sequence ID" value="SER02878.1"/>
    <property type="molecule type" value="Genomic_DNA"/>
</dbReference>
<dbReference type="InterPro" id="IPR050336">
    <property type="entry name" value="Chromosome_partition/occlusion"/>
</dbReference>
<dbReference type="InterPro" id="IPR003115">
    <property type="entry name" value="ParB_N"/>
</dbReference>
<gene>
    <name evidence="8" type="primary">noc</name>
    <name evidence="10" type="ORF">SAMN02787113_02845</name>
</gene>
<evidence type="ECO:0000256" key="8">
    <source>
        <dbReference type="HAMAP-Rule" id="MF_02015"/>
    </source>
</evidence>
<dbReference type="AlphaFoldDB" id="A0A1H9KUZ5"/>
<feature type="domain" description="ParB-like N-terminal" evidence="9">
    <location>
        <begin position="36"/>
        <end position="126"/>
    </location>
</feature>
<dbReference type="GO" id="GO:0005694">
    <property type="term" value="C:chromosome"/>
    <property type="evidence" value="ECO:0007669"/>
    <property type="project" value="TreeGrafter"/>
</dbReference>
<evidence type="ECO:0000256" key="1">
    <source>
        <dbReference type="ARBA" id="ARBA00004453"/>
    </source>
</evidence>
<keyword evidence="3 8" id="KW-0963">Cytoplasm</keyword>
<dbReference type="NCBIfam" id="TIGR04285">
    <property type="entry name" value="nucleoid_noc"/>
    <property type="match status" value="1"/>
</dbReference>
<dbReference type="GO" id="GO:0003677">
    <property type="term" value="F:DNA binding"/>
    <property type="evidence" value="ECO:0007669"/>
    <property type="project" value="UniProtKB-UniRule"/>
</dbReference>
<accession>A0A1H9KUZ5</accession>
<keyword evidence="7 8" id="KW-0131">Cell cycle</keyword>
<dbReference type="HAMAP" id="MF_02015">
    <property type="entry name" value="ParB_Noc"/>
    <property type="match status" value="1"/>
</dbReference>
<name>A0A1H9KUZ5_9BACI</name>
<dbReference type="RefSeq" id="WP_008177973.1">
    <property type="nucleotide sequence ID" value="NZ_BJOM01000031.1"/>
</dbReference>
<dbReference type="GO" id="GO:0009295">
    <property type="term" value="C:nucleoid"/>
    <property type="evidence" value="ECO:0007669"/>
    <property type="project" value="UniProtKB-SubCell"/>
</dbReference>
<dbReference type="GO" id="GO:0007059">
    <property type="term" value="P:chromosome segregation"/>
    <property type="evidence" value="ECO:0007669"/>
    <property type="project" value="TreeGrafter"/>
</dbReference>
<dbReference type="Gene3D" id="1.10.10.2830">
    <property type="match status" value="1"/>
</dbReference>
<dbReference type="SMART" id="SM00470">
    <property type="entry name" value="ParB"/>
    <property type="match status" value="1"/>
</dbReference>
<sequence>MKSPFSRFFGGGSKTEPIVKNEVEQAEAVQTAEEVIKLPIDEIVPNRFQPRTIFDDEKIEELSRTIHTHGVIQPIVVRKTSENQYEIIAGERRYRAMKKLQWTEVPAIVRNLTDKETASIALIENLQREELTAIEEAVAYQKLLELHELTQEALAQRLGKGQSTVANKLRLLRLPDEVQQAILQRKISERHARALIAIKDQPLQLEILQQTVDNDWNVRQLEEQIQVILHPVTDEQEESVPKKARPKRKAISKDVRIALNTIKQSLTMVTKSGITVNTEEEDTEEYYQITVKIPKKKKV</sequence>
<comment type="similarity">
    <text evidence="2 8">Belongs to the ParB family.</text>
</comment>
<dbReference type="SUPFAM" id="SSF109709">
    <property type="entry name" value="KorB DNA-binding domain-like"/>
    <property type="match status" value="1"/>
</dbReference>
<dbReference type="FunFam" id="1.10.10.2830:FF:000001">
    <property type="entry name" value="Chromosome partitioning protein ParB"/>
    <property type="match status" value="1"/>
</dbReference>
<evidence type="ECO:0000256" key="6">
    <source>
        <dbReference type="ARBA" id="ARBA00023210"/>
    </source>
</evidence>
<dbReference type="InterPro" id="IPR036086">
    <property type="entry name" value="ParB/Sulfiredoxin_sf"/>
</dbReference>
<dbReference type="PANTHER" id="PTHR33375">
    <property type="entry name" value="CHROMOSOME-PARTITIONING PROTEIN PARB-RELATED"/>
    <property type="match status" value="1"/>
</dbReference>
<dbReference type="Gene3D" id="3.90.1530.30">
    <property type="match status" value="1"/>
</dbReference>
<evidence type="ECO:0000313" key="10">
    <source>
        <dbReference type="EMBL" id="SER02878.1"/>
    </source>
</evidence>
<comment type="subcellular location">
    <subcellularLocation>
        <location evidence="1 8">Cytoplasm</location>
        <location evidence="1 8">Nucleoid</location>
    </subcellularLocation>
</comment>
<dbReference type="PANTHER" id="PTHR33375:SF8">
    <property type="entry name" value="NUCLEOID OCCLUSION PROTEIN"/>
    <property type="match status" value="1"/>
</dbReference>
<evidence type="ECO:0000256" key="7">
    <source>
        <dbReference type="ARBA" id="ARBA00023306"/>
    </source>
</evidence>
<evidence type="ECO:0000256" key="5">
    <source>
        <dbReference type="ARBA" id="ARBA00023125"/>
    </source>
</evidence>
<dbReference type="Pfam" id="PF02195">
    <property type="entry name" value="ParB_N"/>
    <property type="match status" value="1"/>
</dbReference>
<dbReference type="NCBIfam" id="TIGR00180">
    <property type="entry name" value="parB_part"/>
    <property type="match status" value="1"/>
</dbReference>
<feature type="DNA-binding region" description="H-T-H motif" evidence="8">
    <location>
        <begin position="152"/>
        <end position="171"/>
    </location>
</feature>
<dbReference type="SUPFAM" id="SSF110849">
    <property type="entry name" value="ParB/Sulfiredoxin"/>
    <property type="match status" value="1"/>
</dbReference>
<dbReference type="GO" id="GO:0000917">
    <property type="term" value="P:division septum assembly"/>
    <property type="evidence" value="ECO:0007669"/>
    <property type="project" value="UniProtKB-KW"/>
</dbReference>
<evidence type="ECO:0000256" key="3">
    <source>
        <dbReference type="ARBA" id="ARBA00022490"/>
    </source>
</evidence>
<dbReference type="GO" id="GO:0045881">
    <property type="term" value="P:positive regulation of sporulation resulting in formation of a cellular spore"/>
    <property type="evidence" value="ECO:0007669"/>
    <property type="project" value="TreeGrafter"/>
</dbReference>
<proteinExistence type="inferred from homology"/>
<comment type="function">
    <text evidence="8">Effects nucleoid occlusion by binding relatively nonspecifically to DNA and preventing the assembly of the division machinery in the vicinity of the nucleoid, especially under conditions that disturb the cell cycle. It helps to coordinate cell division and chromosome segregation by preventing the formation of the Z ring through the nucleoid, which would cause chromosome breakage.</text>
</comment>
<dbReference type="GO" id="GO:0005737">
    <property type="term" value="C:cytoplasm"/>
    <property type="evidence" value="ECO:0007669"/>
    <property type="project" value="UniProtKB-UniRule"/>
</dbReference>
<evidence type="ECO:0000259" key="9">
    <source>
        <dbReference type="SMART" id="SM00470"/>
    </source>
</evidence>
<dbReference type="InterPro" id="IPR041468">
    <property type="entry name" value="HTH_ParB/Spo0J"/>
</dbReference>
<dbReference type="InterPro" id="IPR023705">
    <property type="entry name" value="Nucleoid_occlusion_protein"/>
</dbReference>
<evidence type="ECO:0000256" key="2">
    <source>
        <dbReference type="ARBA" id="ARBA00006295"/>
    </source>
</evidence>
<keyword evidence="5 8" id="KW-0238">DNA-binding</keyword>
<protein>
    <recommendedName>
        <fullName evidence="8">Nucleoid occlusion protein</fullName>
        <shortName evidence="8">Noc</shortName>
    </recommendedName>
</protein>
<dbReference type="FunFam" id="3.90.1530.30:FF:000001">
    <property type="entry name" value="Chromosome partitioning protein ParB"/>
    <property type="match status" value="1"/>
</dbReference>
<dbReference type="Proteomes" id="UP000199410">
    <property type="component" value="Unassembled WGS sequence"/>
</dbReference>
<evidence type="ECO:0000256" key="4">
    <source>
        <dbReference type="ARBA" id="ARBA00022618"/>
    </source>
</evidence>
<evidence type="ECO:0000313" key="11">
    <source>
        <dbReference type="Proteomes" id="UP000199410"/>
    </source>
</evidence>
<reference evidence="10 11" key="1">
    <citation type="submission" date="2016-10" db="EMBL/GenBank/DDBJ databases">
        <authorList>
            <person name="Varghese N."/>
            <person name="Submissions S."/>
        </authorList>
    </citation>
    <scope>NUCLEOTIDE SEQUENCE [LARGE SCALE GENOMIC DNA]</scope>
    <source>
        <strain evidence="10 11">TC-13</strain>
    </source>
</reference>
<keyword evidence="4 8" id="KW-0132">Cell division</keyword>
<keyword evidence="6 8" id="KW-0717">Septation</keyword>
<dbReference type="Pfam" id="PF17762">
    <property type="entry name" value="HTH_ParB"/>
    <property type="match status" value="1"/>
</dbReference>
<dbReference type="InterPro" id="IPR004437">
    <property type="entry name" value="ParB/RepB/Spo0J"/>
</dbReference>